<evidence type="ECO:0000313" key="1">
    <source>
        <dbReference type="EMBL" id="GAT12162.1"/>
    </source>
</evidence>
<comment type="caution">
    <text evidence="1">The sequence shown here is derived from an EMBL/GenBank/DDBJ whole genome shotgun (WGS) entry which is preliminary data.</text>
</comment>
<protein>
    <recommendedName>
        <fullName evidence="3">Lipoprotein LpqN</fullName>
    </recommendedName>
</protein>
<accession>A0ABQ0KS93</accession>
<dbReference type="EMBL" id="BCTA01000087">
    <property type="protein sequence ID" value="GAT12162.1"/>
    <property type="molecule type" value="Genomic_DNA"/>
</dbReference>
<dbReference type="Gene3D" id="3.40.1000.10">
    <property type="entry name" value="Mog1/PsbP, alpha/beta/alpha sandwich"/>
    <property type="match status" value="1"/>
</dbReference>
<organism evidence="1 2">
    <name type="scientific">Mycolicibacterium novocastrense</name>
    <name type="common">Mycobacterium novocastrense</name>
    <dbReference type="NCBI Taxonomy" id="59813"/>
    <lineage>
        <taxon>Bacteria</taxon>
        <taxon>Bacillati</taxon>
        <taxon>Actinomycetota</taxon>
        <taxon>Actinomycetes</taxon>
        <taxon>Mycobacteriales</taxon>
        <taxon>Mycobacteriaceae</taxon>
        <taxon>Mycolicibacterium</taxon>
    </lineage>
</organism>
<evidence type="ECO:0000313" key="2">
    <source>
        <dbReference type="Proteomes" id="UP000069773"/>
    </source>
</evidence>
<gene>
    <name evidence="1" type="ORF">RMCN_5295</name>
</gene>
<evidence type="ECO:0008006" key="3">
    <source>
        <dbReference type="Google" id="ProtNLM"/>
    </source>
</evidence>
<proteinExistence type="predicted"/>
<dbReference type="Proteomes" id="UP000069773">
    <property type="component" value="Unassembled WGS sequence"/>
</dbReference>
<name>A0ABQ0KS93_MYCNV</name>
<keyword evidence="2" id="KW-1185">Reference proteome</keyword>
<sequence length="223" mass="23701">MLHSMPTASRAAIALLLATGLLVSCTRTIDDARAVAGDDLSAAADSGGLDSSQCEVVDDPLTTIPAKNDNEPVMRIPTPPGWVRTTMMDSELIRFAMRNDDLTAQGFTPNVVVTLESAPGVQDAGLIFTNMRDALESGIGATDVRETERALCGVPARTFDYQMPAMGNVAPHPAVALGAVMRTERRTFAVSVTVQTLVPENPTYQRDSEAILDGFQLLPPSEG</sequence>
<reference evidence="1 2" key="1">
    <citation type="journal article" date="2016" name="Genome Announc.">
        <title>Draft Genome Sequences of Five Rapidly Growing Mycobacterium Species, M. thermoresistibile, M. fortuitum subsp. acetamidolyticum, M. canariasense, M. brisbanense, and M. novocastrense.</title>
        <authorList>
            <person name="Katahira K."/>
            <person name="Ogura Y."/>
            <person name="Gotoh Y."/>
            <person name="Hayashi T."/>
        </authorList>
    </citation>
    <scope>NUCLEOTIDE SEQUENCE [LARGE SCALE GENOMIC DNA]</scope>
    <source>
        <strain evidence="1 2">JCM18114</strain>
    </source>
</reference>